<protein>
    <submittedName>
        <fullName evidence="1">Uncharacterized protein</fullName>
    </submittedName>
</protein>
<evidence type="ECO:0000313" key="1">
    <source>
        <dbReference type="EMBL" id="GAH88650.1"/>
    </source>
</evidence>
<reference evidence="1" key="1">
    <citation type="journal article" date="2014" name="Front. Microbiol.">
        <title>High frequency of phylogenetically diverse reductive dehalogenase-homologous genes in deep subseafloor sedimentary metagenomes.</title>
        <authorList>
            <person name="Kawai M."/>
            <person name="Futagami T."/>
            <person name="Toyoda A."/>
            <person name="Takaki Y."/>
            <person name="Nishi S."/>
            <person name="Hori S."/>
            <person name="Arai W."/>
            <person name="Tsubouchi T."/>
            <person name="Morono Y."/>
            <person name="Uchiyama I."/>
            <person name="Ito T."/>
            <person name="Fujiyama A."/>
            <person name="Inagaki F."/>
            <person name="Takami H."/>
        </authorList>
    </citation>
    <scope>NUCLEOTIDE SEQUENCE</scope>
    <source>
        <strain evidence="1">Expedition CK06-06</strain>
    </source>
</reference>
<name>X1K4T3_9ZZZZ</name>
<dbReference type="InterPro" id="IPR023214">
    <property type="entry name" value="HAD_sf"/>
</dbReference>
<dbReference type="SUPFAM" id="SSF56784">
    <property type="entry name" value="HAD-like"/>
    <property type="match status" value="1"/>
</dbReference>
<dbReference type="Gene3D" id="3.40.50.1000">
    <property type="entry name" value="HAD superfamily/HAD-like"/>
    <property type="match status" value="1"/>
</dbReference>
<feature type="non-terminal residue" evidence="1">
    <location>
        <position position="35"/>
    </location>
</feature>
<organism evidence="1">
    <name type="scientific">marine sediment metagenome</name>
    <dbReference type="NCBI Taxonomy" id="412755"/>
    <lineage>
        <taxon>unclassified sequences</taxon>
        <taxon>metagenomes</taxon>
        <taxon>ecological metagenomes</taxon>
    </lineage>
</organism>
<accession>X1K4T3</accession>
<dbReference type="AlphaFoldDB" id="X1K4T3"/>
<comment type="caution">
    <text evidence="1">The sequence shown here is derived from an EMBL/GenBank/DDBJ whole genome shotgun (WGS) entry which is preliminary data.</text>
</comment>
<dbReference type="EMBL" id="BARU01037533">
    <property type="protein sequence ID" value="GAH88650.1"/>
    <property type="molecule type" value="Genomic_DNA"/>
</dbReference>
<proteinExistence type="predicted"/>
<sequence length="35" mass="3726">MKYQLLAIDIDGTLIGPDQQVPQDVREAISAAGQA</sequence>
<dbReference type="InterPro" id="IPR036412">
    <property type="entry name" value="HAD-like_sf"/>
</dbReference>
<gene>
    <name evidence="1" type="ORF">S03H2_58466</name>
</gene>